<dbReference type="EMBL" id="CBTN010000039">
    <property type="protein sequence ID" value="CDH56712.1"/>
    <property type="molecule type" value="Genomic_DNA"/>
</dbReference>
<name>A0A068S4D8_9FUNG</name>
<reference evidence="1" key="1">
    <citation type="submission" date="2013-08" db="EMBL/GenBank/DDBJ databases">
        <title>Gene expansion shapes genome architecture in the human pathogen Lichtheimia corymbifera: an evolutionary genomics analysis in the ancient terrestrial Mucorales (Mucoromycotina).</title>
        <authorList>
            <person name="Schwartze V.U."/>
            <person name="Winter S."/>
            <person name="Shelest E."/>
            <person name="Marcet-Houben M."/>
            <person name="Horn F."/>
            <person name="Wehner S."/>
            <person name="Hoffmann K."/>
            <person name="Riege K."/>
            <person name="Sammeth M."/>
            <person name="Nowrousian M."/>
            <person name="Valiante V."/>
            <person name="Linde J."/>
            <person name="Jacobsen I.D."/>
            <person name="Marz M."/>
            <person name="Brakhage A.A."/>
            <person name="Gabaldon T."/>
            <person name="Bocker S."/>
            <person name="Voigt K."/>
        </authorList>
    </citation>
    <scope>NUCLEOTIDE SEQUENCE [LARGE SCALE GENOMIC DNA]</scope>
    <source>
        <strain evidence="1">FSU 9682</strain>
    </source>
</reference>
<accession>A0A068S4D8</accession>
<keyword evidence="2" id="KW-1185">Reference proteome</keyword>
<evidence type="ECO:0000313" key="2">
    <source>
        <dbReference type="Proteomes" id="UP000027586"/>
    </source>
</evidence>
<protein>
    <submittedName>
        <fullName evidence="1">Uncharacterized protein</fullName>
    </submittedName>
</protein>
<comment type="caution">
    <text evidence="1">The sequence shown here is derived from an EMBL/GenBank/DDBJ whole genome shotgun (WGS) entry which is preliminary data.</text>
</comment>
<gene>
    <name evidence="1" type="ORF">LCOR_07726.1</name>
</gene>
<organism evidence="1 2">
    <name type="scientific">Lichtheimia corymbifera JMRC:FSU:9682</name>
    <dbReference type="NCBI Taxonomy" id="1263082"/>
    <lineage>
        <taxon>Eukaryota</taxon>
        <taxon>Fungi</taxon>
        <taxon>Fungi incertae sedis</taxon>
        <taxon>Mucoromycota</taxon>
        <taxon>Mucoromycotina</taxon>
        <taxon>Mucoromycetes</taxon>
        <taxon>Mucorales</taxon>
        <taxon>Lichtheimiaceae</taxon>
        <taxon>Lichtheimia</taxon>
    </lineage>
</organism>
<dbReference type="AlphaFoldDB" id="A0A068S4D8"/>
<dbReference type="Proteomes" id="UP000027586">
    <property type="component" value="Unassembled WGS sequence"/>
</dbReference>
<proteinExistence type="predicted"/>
<sequence>MHLQNNIPTFSSLHFWRTLRTPKLASKRRVVKEKDCCRDGCLSFITFILVRTISIVVNNTGWCPHTVSKTKARSV</sequence>
<evidence type="ECO:0000313" key="1">
    <source>
        <dbReference type="EMBL" id="CDH56712.1"/>
    </source>
</evidence>
<dbReference type="VEuPathDB" id="FungiDB:LCOR_07726.1"/>